<keyword evidence="4" id="KW-1185">Reference proteome</keyword>
<dbReference type="Pfam" id="PF00149">
    <property type="entry name" value="Metallophos"/>
    <property type="match status" value="1"/>
</dbReference>
<sequence length="388" mass="44119">MTYYQRSGQNSPYHYSYASAQAYDYSQSHDLDNILERLLNIRHTGSRYCRLTLNECIYVANQAMRVFYREPFVNESFSMPCKIVGDLHGQFVDFLRLLSVCGYPPDTSYVFLGDYVDRGPNAIEVLMTLYIYKIKYPERVLLLRGNHECPRINAMYGFMSECTMRFGFSVYTAFNDSFAYMPCAAIIARRIFCCHGGIIKDLETLEQITTFNPRPIHDPEIKSTVTELLWSDPNRSFDGWAENYRGAGYLFGETALTEFLDKFNLDLLARAHEVMQDGYELFYDRKAVTIFSAPNYCNQFDNAAAVMSVSADYTCGFVIIRPISYEFPLTRVDEVGGPGLHQSPPYVAMASENSTYALRGATEANKSSGPETQGKKNEKTSVAAYHAD</sequence>
<dbReference type="InterPro" id="IPR050341">
    <property type="entry name" value="PP1_catalytic_subunit"/>
</dbReference>
<gene>
    <name evidence="5" type="primary">LOC100907204</name>
</gene>
<feature type="region of interest" description="Disordered" evidence="2">
    <location>
        <begin position="360"/>
        <end position="388"/>
    </location>
</feature>
<dbReference type="PROSITE" id="PS00125">
    <property type="entry name" value="SER_THR_PHOSPHATASE"/>
    <property type="match status" value="1"/>
</dbReference>
<dbReference type="GO" id="GO:0005737">
    <property type="term" value="C:cytoplasm"/>
    <property type="evidence" value="ECO:0007669"/>
    <property type="project" value="TreeGrafter"/>
</dbReference>
<dbReference type="InterPro" id="IPR004843">
    <property type="entry name" value="Calcineurin-like_PHP"/>
</dbReference>
<dbReference type="RefSeq" id="XP_018497114.1">
    <property type="nucleotide sequence ID" value="XM_018641598.1"/>
</dbReference>
<dbReference type="GO" id="GO:0005634">
    <property type="term" value="C:nucleus"/>
    <property type="evidence" value="ECO:0007669"/>
    <property type="project" value="TreeGrafter"/>
</dbReference>
<dbReference type="InterPro" id="IPR029052">
    <property type="entry name" value="Metallo-depent_PP-like"/>
</dbReference>
<dbReference type="PANTHER" id="PTHR11668">
    <property type="entry name" value="SERINE/THREONINE PROTEIN PHOSPHATASE"/>
    <property type="match status" value="1"/>
</dbReference>
<dbReference type="KEGG" id="goe:100907204"/>
<dbReference type="GeneID" id="100907204"/>
<dbReference type="Gene3D" id="3.60.21.10">
    <property type="match status" value="1"/>
</dbReference>
<dbReference type="SUPFAM" id="SSF56300">
    <property type="entry name" value="Metallo-dependent phosphatases"/>
    <property type="match status" value="1"/>
</dbReference>
<dbReference type="PRINTS" id="PR00114">
    <property type="entry name" value="STPHPHTASE"/>
</dbReference>
<evidence type="ECO:0000256" key="1">
    <source>
        <dbReference type="RuleBase" id="RU004273"/>
    </source>
</evidence>
<dbReference type="PANTHER" id="PTHR11668:SF496">
    <property type="entry name" value="SERINE_THREONINE-PROTEIN PHOSPHATASE"/>
    <property type="match status" value="1"/>
</dbReference>
<dbReference type="EC" id="3.1.3.16" evidence="1"/>
<proteinExistence type="inferred from homology"/>
<name>A0AAJ7L8J3_9ACAR</name>
<accession>A0AAJ7L8J3</accession>
<dbReference type="Proteomes" id="UP000694867">
    <property type="component" value="Unplaced"/>
</dbReference>
<evidence type="ECO:0000313" key="4">
    <source>
        <dbReference type="Proteomes" id="UP000694867"/>
    </source>
</evidence>
<evidence type="ECO:0000313" key="5">
    <source>
        <dbReference type="RefSeq" id="XP_018497114.1"/>
    </source>
</evidence>
<keyword evidence="1" id="KW-0378">Hydrolase</keyword>
<organism evidence="4 5">
    <name type="scientific">Galendromus occidentalis</name>
    <name type="common">western predatory mite</name>
    <dbReference type="NCBI Taxonomy" id="34638"/>
    <lineage>
        <taxon>Eukaryota</taxon>
        <taxon>Metazoa</taxon>
        <taxon>Ecdysozoa</taxon>
        <taxon>Arthropoda</taxon>
        <taxon>Chelicerata</taxon>
        <taxon>Arachnida</taxon>
        <taxon>Acari</taxon>
        <taxon>Parasitiformes</taxon>
        <taxon>Mesostigmata</taxon>
        <taxon>Gamasina</taxon>
        <taxon>Phytoseioidea</taxon>
        <taxon>Phytoseiidae</taxon>
        <taxon>Typhlodrominae</taxon>
        <taxon>Galendromus</taxon>
    </lineage>
</organism>
<evidence type="ECO:0000259" key="3">
    <source>
        <dbReference type="PROSITE" id="PS00125"/>
    </source>
</evidence>
<dbReference type="GO" id="GO:0004722">
    <property type="term" value="F:protein serine/threonine phosphatase activity"/>
    <property type="evidence" value="ECO:0007669"/>
    <property type="project" value="UniProtKB-EC"/>
</dbReference>
<reference evidence="5" key="1">
    <citation type="submission" date="2025-08" db="UniProtKB">
        <authorList>
            <consortium name="RefSeq"/>
        </authorList>
    </citation>
    <scope>IDENTIFICATION</scope>
</reference>
<feature type="domain" description="Serine/threonine specific protein phosphatases" evidence="3">
    <location>
        <begin position="143"/>
        <end position="148"/>
    </location>
</feature>
<dbReference type="SMART" id="SM00156">
    <property type="entry name" value="PP2Ac"/>
    <property type="match status" value="1"/>
</dbReference>
<dbReference type="AlphaFoldDB" id="A0AAJ7L8J3"/>
<dbReference type="InterPro" id="IPR006186">
    <property type="entry name" value="Ser/Thr-sp_prot-phosphatase"/>
</dbReference>
<comment type="similarity">
    <text evidence="1">Belongs to the PPP phosphatase family.</text>
</comment>
<protein>
    <recommendedName>
        <fullName evidence="1">Serine/threonine-protein phosphatase</fullName>
        <ecNumber evidence="1">3.1.3.16</ecNumber>
    </recommendedName>
</protein>
<comment type="catalytic activity">
    <reaction evidence="1">
        <text>O-phospho-L-threonyl-[protein] + H2O = L-threonyl-[protein] + phosphate</text>
        <dbReference type="Rhea" id="RHEA:47004"/>
        <dbReference type="Rhea" id="RHEA-COMP:11060"/>
        <dbReference type="Rhea" id="RHEA-COMP:11605"/>
        <dbReference type="ChEBI" id="CHEBI:15377"/>
        <dbReference type="ChEBI" id="CHEBI:30013"/>
        <dbReference type="ChEBI" id="CHEBI:43474"/>
        <dbReference type="ChEBI" id="CHEBI:61977"/>
        <dbReference type="EC" id="3.1.3.16"/>
    </reaction>
</comment>
<evidence type="ECO:0000256" key="2">
    <source>
        <dbReference type="SAM" id="MobiDB-lite"/>
    </source>
</evidence>